<dbReference type="InterPro" id="IPR018690">
    <property type="entry name" value="DUF2187"/>
</dbReference>
<dbReference type="AlphaFoldDB" id="A0A9X7LWL1"/>
<dbReference type="Pfam" id="PF09953">
    <property type="entry name" value="DUF2187"/>
    <property type="match status" value="1"/>
</dbReference>
<sequence length="62" mass="7224">MQANIGDTIVFERDDIEITGRVIKKYEHSTLIEIETVIGGNFPYDRTVVNHKKYRLCPDENK</sequence>
<evidence type="ECO:0000313" key="1">
    <source>
        <dbReference type="EMBL" id="QDZ74535.1"/>
    </source>
</evidence>
<proteinExistence type="predicted"/>
<dbReference type="EMBL" id="CP031778">
    <property type="protein sequence ID" value="QDZ74535.1"/>
    <property type="molecule type" value="Genomic_DNA"/>
</dbReference>
<reference evidence="1 2" key="1">
    <citation type="journal article" date="2019" name="Ecotoxicol. Environ. Saf.">
        <title>Microbial characterization of heavy metal resistant bacterial strains isolated from an electroplating wastewater treatment plant.</title>
        <authorList>
            <person name="Cai X."/>
            <person name="Zheng X."/>
            <person name="Zhang D."/>
            <person name="Iqbal W."/>
            <person name="Liu C."/>
            <person name="Yang B."/>
            <person name="Zhao X."/>
            <person name="Lu X."/>
            <person name="Mao Y."/>
        </authorList>
    </citation>
    <scope>NUCLEOTIDE SEQUENCE [LARGE SCALE GENOMIC DNA]</scope>
    <source>
        <strain evidence="1 2">Co1-1</strain>
    </source>
</reference>
<accession>A0A9X7LWL1</accession>
<organism evidence="1 2">
    <name type="scientific">Bacillus cereus</name>
    <dbReference type="NCBI Taxonomy" id="1396"/>
    <lineage>
        <taxon>Bacteria</taxon>
        <taxon>Bacillati</taxon>
        <taxon>Bacillota</taxon>
        <taxon>Bacilli</taxon>
        <taxon>Bacillales</taxon>
        <taxon>Bacillaceae</taxon>
        <taxon>Bacillus</taxon>
        <taxon>Bacillus cereus group</taxon>
    </lineage>
</organism>
<dbReference type="Proteomes" id="UP000321735">
    <property type="component" value="Chromosome"/>
</dbReference>
<gene>
    <name evidence="1" type="ORF">D0437_16210</name>
</gene>
<evidence type="ECO:0000313" key="2">
    <source>
        <dbReference type="Proteomes" id="UP000321735"/>
    </source>
</evidence>
<name>A0A9X7LWL1_BACCE</name>
<protein>
    <submittedName>
        <fullName evidence="1">DUF2187 domain-containing protein</fullName>
    </submittedName>
</protein>
<dbReference type="RefSeq" id="WP_208743433.1">
    <property type="nucleotide sequence ID" value="NZ_CP031778.1"/>
</dbReference>